<dbReference type="Gramene" id="KOM26289">
    <property type="protein sequence ID" value="KOM26289"/>
    <property type="gene ID" value="LR48_Vigan252s000100"/>
</dbReference>
<proteinExistence type="predicted"/>
<dbReference type="EMBL" id="KQ258313">
    <property type="protein sequence ID" value="KOM26289.1"/>
    <property type="molecule type" value="Genomic_DNA"/>
</dbReference>
<accession>A0A0L9T868</accession>
<evidence type="ECO:0000313" key="1">
    <source>
        <dbReference type="EMBL" id="KOM26289.1"/>
    </source>
</evidence>
<reference evidence="2" key="1">
    <citation type="journal article" date="2015" name="Proc. Natl. Acad. Sci. U.S.A.">
        <title>Genome sequencing of adzuki bean (Vigna angularis) provides insight into high starch and low fat accumulation and domestication.</title>
        <authorList>
            <person name="Yang K."/>
            <person name="Tian Z."/>
            <person name="Chen C."/>
            <person name="Luo L."/>
            <person name="Zhao B."/>
            <person name="Wang Z."/>
            <person name="Yu L."/>
            <person name="Li Y."/>
            <person name="Sun Y."/>
            <person name="Li W."/>
            <person name="Chen Y."/>
            <person name="Li Y."/>
            <person name="Zhang Y."/>
            <person name="Ai D."/>
            <person name="Zhao J."/>
            <person name="Shang C."/>
            <person name="Ma Y."/>
            <person name="Wu B."/>
            <person name="Wang M."/>
            <person name="Gao L."/>
            <person name="Sun D."/>
            <person name="Zhang P."/>
            <person name="Guo F."/>
            <person name="Wang W."/>
            <person name="Li Y."/>
            <person name="Wang J."/>
            <person name="Varshney R.K."/>
            <person name="Wang J."/>
            <person name="Ling H.Q."/>
            <person name="Wan P."/>
        </authorList>
    </citation>
    <scope>NUCLEOTIDE SEQUENCE</scope>
    <source>
        <strain evidence="2">cv. Jingnong 6</strain>
    </source>
</reference>
<dbReference type="Proteomes" id="UP000053144">
    <property type="component" value="Unassembled WGS sequence"/>
</dbReference>
<organism evidence="1 2">
    <name type="scientific">Phaseolus angularis</name>
    <name type="common">Azuki bean</name>
    <name type="synonym">Vigna angularis</name>
    <dbReference type="NCBI Taxonomy" id="3914"/>
    <lineage>
        <taxon>Eukaryota</taxon>
        <taxon>Viridiplantae</taxon>
        <taxon>Streptophyta</taxon>
        <taxon>Embryophyta</taxon>
        <taxon>Tracheophyta</taxon>
        <taxon>Spermatophyta</taxon>
        <taxon>Magnoliopsida</taxon>
        <taxon>eudicotyledons</taxon>
        <taxon>Gunneridae</taxon>
        <taxon>Pentapetalae</taxon>
        <taxon>rosids</taxon>
        <taxon>fabids</taxon>
        <taxon>Fabales</taxon>
        <taxon>Fabaceae</taxon>
        <taxon>Papilionoideae</taxon>
        <taxon>50 kb inversion clade</taxon>
        <taxon>NPAAA clade</taxon>
        <taxon>indigoferoid/millettioid clade</taxon>
        <taxon>Phaseoleae</taxon>
        <taxon>Vigna</taxon>
    </lineage>
</organism>
<gene>
    <name evidence="1" type="ORF">LR48_Vigan252s000100</name>
</gene>
<sequence>MRKTRAEALGFESPDLAPAPPRYELRKVARTKSDWRMTSFSVALVSQKIFICPHKQPMHQPVIDEDDDLAEVEDDPLAKLMTKLPRYMDSVIMDQGRSTMYEFVEPQTI</sequence>
<dbReference type="AlphaFoldDB" id="A0A0L9T868"/>
<name>A0A0L9T868_PHAAN</name>
<protein>
    <submittedName>
        <fullName evidence="1">Uncharacterized protein</fullName>
    </submittedName>
</protein>
<evidence type="ECO:0000313" key="2">
    <source>
        <dbReference type="Proteomes" id="UP000053144"/>
    </source>
</evidence>